<evidence type="ECO:0000256" key="1">
    <source>
        <dbReference type="SAM" id="SignalP"/>
    </source>
</evidence>
<keyword evidence="1" id="KW-0732">Signal</keyword>
<proteinExistence type="predicted"/>
<dbReference type="EMBL" id="UEGW01000001">
    <property type="protein sequence ID" value="SRX93490.1"/>
    <property type="molecule type" value="Genomic_DNA"/>
</dbReference>
<keyword evidence="3" id="KW-1185">Reference proteome</keyword>
<accession>A0A375YXR9</accession>
<evidence type="ECO:0000313" key="2">
    <source>
        <dbReference type="EMBL" id="SRX93490.1"/>
    </source>
</evidence>
<protein>
    <submittedName>
        <fullName evidence="2">Uncharacterized protein</fullName>
    </submittedName>
</protein>
<organism evidence="2 3">
    <name type="scientific">Mycobacterium shimoidei</name>
    <dbReference type="NCBI Taxonomy" id="29313"/>
    <lineage>
        <taxon>Bacteria</taxon>
        <taxon>Bacillati</taxon>
        <taxon>Actinomycetota</taxon>
        <taxon>Actinomycetes</taxon>
        <taxon>Mycobacteriales</taxon>
        <taxon>Mycobacteriaceae</taxon>
        <taxon>Mycobacterium</taxon>
    </lineage>
</organism>
<dbReference type="Proteomes" id="UP000252015">
    <property type="component" value="Unassembled WGS sequence"/>
</dbReference>
<feature type="chain" id="PRO_5016837256" evidence="1">
    <location>
        <begin position="34"/>
        <end position="176"/>
    </location>
</feature>
<reference evidence="2 3" key="1">
    <citation type="submission" date="2018-05" db="EMBL/GenBank/DDBJ databases">
        <authorList>
            <consortium name="IHU Genomes"/>
        </authorList>
    </citation>
    <scope>NUCLEOTIDE SEQUENCE [LARGE SCALE GENOMIC DNA]</scope>
    <source>
        <strain evidence="2 3">P7336</strain>
    </source>
</reference>
<gene>
    <name evidence="2" type="ORF">MSP7336_01728</name>
</gene>
<dbReference type="AlphaFoldDB" id="A0A375YXR9"/>
<dbReference type="RefSeq" id="WP_142706770.1">
    <property type="nucleotide sequence ID" value="NZ_UEGW01000001.1"/>
</dbReference>
<evidence type="ECO:0000313" key="3">
    <source>
        <dbReference type="Proteomes" id="UP000252015"/>
    </source>
</evidence>
<feature type="signal peptide" evidence="1">
    <location>
        <begin position="1"/>
        <end position="33"/>
    </location>
</feature>
<name>A0A375YXR9_MYCSH</name>
<sequence>MNGRRVRSIALVVGGATAAAALALAATSATAQADTPVEPSPFLGEFPAFTDTPTTIFEIPGILQDVQGDVETPFFGVGPANEFTSVLGIQNAALLEYGGLIFVDELQLTLPGTMGSASDALFENDFQFESTFFGIADRIGFPAAGYALEAEFSEIAGGFVFYTPFGDFPINLYFNV</sequence>